<keyword evidence="1" id="KW-0614">Plasmid</keyword>
<organism evidence="1 2">
    <name type="scientific">Deinococcus gobiensis (strain DSM 21396 / JCM 16679 / CGMCC 1.7299 / I-0)</name>
    <dbReference type="NCBI Taxonomy" id="745776"/>
    <lineage>
        <taxon>Bacteria</taxon>
        <taxon>Thermotogati</taxon>
        <taxon>Deinococcota</taxon>
        <taxon>Deinococci</taxon>
        <taxon>Deinococcales</taxon>
        <taxon>Deinococcaceae</taxon>
        <taxon>Deinococcus</taxon>
    </lineage>
</organism>
<sequence>MLADLDASLLQPDKQWDEFYHDVIHSFDKDSDFFWIGYAIKYASRAVDKQSAAEDLEWILNHPERYVVLGGLFGSAASYLGLIASYPNASLLNLMQAPDTGDEDIDGVLQFARAAAFGAHVTTATDFDFGMNAGRRAKFSAERPSLEQAERLIRQWREQHA</sequence>
<dbReference type="RefSeq" id="WP_014695506.1">
    <property type="nucleotide sequence ID" value="NC_017805.1"/>
</dbReference>
<dbReference type="HOGENOM" id="CLU_1640985_0_0_0"/>
<geneLocation type="plasmid" evidence="1 2">
    <name>P1</name>
</geneLocation>
<gene>
    <name evidence="1" type="ordered locus">DGo_PA0102</name>
</gene>
<proteinExistence type="predicted"/>
<dbReference type="Proteomes" id="UP000007575">
    <property type="component" value="Plasmid P1"/>
</dbReference>
<dbReference type="AlphaFoldDB" id="H8H0W9"/>
<dbReference type="KEGG" id="dgo:DGo_PA0102"/>
<evidence type="ECO:0000313" key="2">
    <source>
        <dbReference type="Proteomes" id="UP000007575"/>
    </source>
</evidence>
<protein>
    <submittedName>
        <fullName evidence="1">Uncharacterized protein</fullName>
    </submittedName>
</protein>
<evidence type="ECO:0000313" key="1">
    <source>
        <dbReference type="EMBL" id="AFD26988.1"/>
    </source>
</evidence>
<keyword evidence="2" id="KW-1185">Reference proteome</keyword>
<reference evidence="1 2" key="1">
    <citation type="journal article" date="2012" name="PLoS ONE">
        <title>Genome sequence and transcriptome analysis of the radioresistant bacterium Deinococcus gobiensis: insights into the extreme environmental adaptations.</title>
        <authorList>
            <person name="Yuan M."/>
            <person name="Chen M."/>
            <person name="Zhang W."/>
            <person name="Lu W."/>
            <person name="Wang J."/>
            <person name="Yang M."/>
            <person name="Zhao P."/>
            <person name="Tang R."/>
            <person name="Li X."/>
            <person name="Hao Y."/>
            <person name="Zhou Z."/>
            <person name="Zhan Y."/>
            <person name="Yu H."/>
            <person name="Teng C."/>
            <person name="Yan Y."/>
            <person name="Ping S."/>
            <person name="Wang Y."/>
            <person name="Lin M."/>
        </authorList>
    </citation>
    <scope>NUCLEOTIDE SEQUENCE [LARGE SCALE GENOMIC DNA]</scope>
    <source>
        <strain evidence="2">DSM 21396 / JCM 16679 / CGMCC 1.7299 / I-0</strain>
        <plasmid evidence="1">P1</plasmid>
    </source>
</reference>
<name>H8H0W9_DEIGI</name>
<dbReference type="EMBL" id="CP002192">
    <property type="protein sequence ID" value="AFD26988.1"/>
    <property type="molecule type" value="Genomic_DNA"/>
</dbReference>
<accession>H8H0W9</accession>